<dbReference type="GO" id="GO:0003341">
    <property type="term" value="P:cilium movement"/>
    <property type="evidence" value="ECO:0007669"/>
    <property type="project" value="TreeGrafter"/>
</dbReference>
<dbReference type="GO" id="GO:1904158">
    <property type="term" value="P:axonemal central apparatus assembly"/>
    <property type="evidence" value="ECO:0007669"/>
    <property type="project" value="TreeGrafter"/>
</dbReference>
<dbReference type="PANTHER" id="PTHR23053">
    <property type="entry name" value="DLEC1 DELETED IN LUNG AND ESOPHAGEAL CANCER 1"/>
    <property type="match status" value="1"/>
</dbReference>
<dbReference type="Proteomes" id="UP001178508">
    <property type="component" value="Chromosome 5"/>
</dbReference>
<protein>
    <submittedName>
        <fullName evidence="1">Hydrocephalus-inducing protein homolog</fullName>
    </submittedName>
</protein>
<dbReference type="AlphaFoldDB" id="A0AAV1FA47"/>
<dbReference type="InterPro" id="IPR033305">
    <property type="entry name" value="Hydin-like"/>
</dbReference>
<name>A0AAV1FA47_XYRNO</name>
<reference evidence="1" key="1">
    <citation type="submission" date="2023-08" db="EMBL/GenBank/DDBJ databases">
        <authorList>
            <person name="Alioto T."/>
            <person name="Alioto T."/>
            <person name="Gomez Garrido J."/>
        </authorList>
    </citation>
    <scope>NUCLEOTIDE SEQUENCE</scope>
</reference>
<dbReference type="EMBL" id="OY660868">
    <property type="protein sequence ID" value="CAJ1057601.1"/>
    <property type="molecule type" value="Genomic_DNA"/>
</dbReference>
<evidence type="ECO:0000313" key="1">
    <source>
        <dbReference type="EMBL" id="CAJ1057601.1"/>
    </source>
</evidence>
<keyword evidence="2" id="KW-1185">Reference proteome</keyword>
<sequence>MFAQCGAPTHRHLLCLTVQTSTAGSNLSSRVSSGVLRLPSTLNHSNKPLTMTADKKKHLGFVFFSFPDGSGMLYSLQGTAEPPKPEDTIPHELPAKTYQTQMIPVHNWLSKQQRFCVLMEILNPDKTDATVSLSGFEYIDVPSLSKRDYKMCFYTYKEGQFNTKVMFQNRTSGEYLFYLVSFKVTSPGVISSIELETAVRWMILATVQVENPLTTTGVPQY</sequence>
<proteinExistence type="predicted"/>
<dbReference type="GO" id="GO:0005930">
    <property type="term" value="C:axoneme"/>
    <property type="evidence" value="ECO:0007669"/>
    <property type="project" value="TreeGrafter"/>
</dbReference>
<dbReference type="PANTHER" id="PTHR23053:SF0">
    <property type="entry name" value="HYDROCEPHALUS-INDUCING PROTEIN HOMOLOG"/>
    <property type="match status" value="1"/>
</dbReference>
<evidence type="ECO:0000313" key="2">
    <source>
        <dbReference type="Proteomes" id="UP001178508"/>
    </source>
</evidence>
<accession>A0AAV1FA47</accession>
<organism evidence="1 2">
    <name type="scientific">Xyrichtys novacula</name>
    <name type="common">Pearly razorfish</name>
    <name type="synonym">Hemipteronotus novacula</name>
    <dbReference type="NCBI Taxonomy" id="13765"/>
    <lineage>
        <taxon>Eukaryota</taxon>
        <taxon>Metazoa</taxon>
        <taxon>Chordata</taxon>
        <taxon>Craniata</taxon>
        <taxon>Vertebrata</taxon>
        <taxon>Euteleostomi</taxon>
        <taxon>Actinopterygii</taxon>
        <taxon>Neopterygii</taxon>
        <taxon>Teleostei</taxon>
        <taxon>Neoteleostei</taxon>
        <taxon>Acanthomorphata</taxon>
        <taxon>Eupercaria</taxon>
        <taxon>Labriformes</taxon>
        <taxon>Labridae</taxon>
        <taxon>Xyrichtys</taxon>
    </lineage>
</organism>
<gene>
    <name evidence="1" type="ORF">XNOV1_A006765</name>
</gene>